<comment type="caution">
    <text evidence="1">The sequence shown here is derived from an EMBL/GenBank/DDBJ whole genome shotgun (WGS) entry which is preliminary data.</text>
</comment>
<dbReference type="EMBL" id="JZSH01000471">
    <property type="protein sequence ID" value="KJF75927.1"/>
    <property type="molecule type" value="Genomic_DNA"/>
</dbReference>
<dbReference type="Proteomes" id="UP000032582">
    <property type="component" value="Unassembled WGS sequence"/>
</dbReference>
<dbReference type="PATRIC" id="fig|582.24.peg.6741"/>
<dbReference type="AlphaFoldDB" id="A0A0D8L2B8"/>
<reference evidence="1 2" key="1">
    <citation type="submission" date="2015-02" db="EMBL/GenBank/DDBJ databases">
        <title>Whole genome shotgun sequencing of cultured foodborne pathogen.</title>
        <authorList>
            <person name="Timme R."/>
            <person name="Allard M.W."/>
            <person name="Strain E."/>
            <person name="Evans P.S."/>
            <person name="Brown E."/>
        </authorList>
    </citation>
    <scope>NUCLEOTIDE SEQUENCE [LARGE SCALE GENOMIC DNA]</scope>
    <source>
        <strain evidence="1 2">GCSL-TSO-24</strain>
    </source>
</reference>
<evidence type="ECO:0000313" key="1">
    <source>
        <dbReference type="EMBL" id="KJF75927.1"/>
    </source>
</evidence>
<protein>
    <submittedName>
        <fullName evidence="1">Uncharacterized protein</fullName>
    </submittedName>
</protein>
<sequence>MTKDINVKQNQLSPCSPYDLRSVTDNGKNTFLIQTSLIITARNSTLTKDETVVELITGETLRLSMPVSQFIDALNLKYPYGIPPEK</sequence>
<accession>A0A0D8L2B8</accession>
<proteinExistence type="predicted"/>
<organism evidence="1 2">
    <name type="scientific">Morganella morganii</name>
    <name type="common">Proteus morganii</name>
    <dbReference type="NCBI Taxonomy" id="582"/>
    <lineage>
        <taxon>Bacteria</taxon>
        <taxon>Pseudomonadati</taxon>
        <taxon>Pseudomonadota</taxon>
        <taxon>Gammaproteobacteria</taxon>
        <taxon>Enterobacterales</taxon>
        <taxon>Morganellaceae</taxon>
        <taxon>Morganella</taxon>
    </lineage>
</organism>
<evidence type="ECO:0000313" key="2">
    <source>
        <dbReference type="Proteomes" id="UP000032582"/>
    </source>
</evidence>
<gene>
    <name evidence="1" type="ORF">UA45_21190</name>
</gene>
<name>A0A0D8L2B8_MORMO</name>